<dbReference type="Proteomes" id="UP000479000">
    <property type="component" value="Unassembled WGS sequence"/>
</dbReference>
<evidence type="ECO:0000313" key="3">
    <source>
        <dbReference type="Proteomes" id="UP000479000"/>
    </source>
</evidence>
<dbReference type="EMBL" id="CADCXU010033902">
    <property type="protein sequence ID" value="CAB0019224.1"/>
    <property type="molecule type" value="Genomic_DNA"/>
</dbReference>
<reference evidence="1 3" key="1">
    <citation type="submission" date="2020-02" db="EMBL/GenBank/DDBJ databases">
        <authorList>
            <person name="Ferguson B K."/>
        </authorList>
    </citation>
    <scope>NUCLEOTIDE SEQUENCE [LARGE SCALE GENOMIC DNA]</scope>
</reference>
<protein>
    <submittedName>
        <fullName evidence="1">Uncharacterized protein</fullName>
    </submittedName>
</protein>
<name>A0A6H5HM35_9HEMI</name>
<dbReference type="AlphaFoldDB" id="A0A6H5HM35"/>
<accession>A0A6H5HM35</accession>
<evidence type="ECO:0000313" key="1">
    <source>
        <dbReference type="EMBL" id="CAB0019221.1"/>
    </source>
</evidence>
<keyword evidence="3" id="KW-1185">Reference proteome</keyword>
<dbReference type="EMBL" id="CADCXU010033900">
    <property type="protein sequence ID" value="CAB0019221.1"/>
    <property type="molecule type" value="Genomic_DNA"/>
</dbReference>
<proteinExistence type="predicted"/>
<gene>
    <name evidence="1" type="ORF">NTEN_LOCUS22933</name>
    <name evidence="2" type="ORF">NTEN_LOCUS22936</name>
</gene>
<sequence>MEVALEDARKAEGTRLAFKILQIEITEHHMIVPSHVFQRWEQESTYRIS</sequence>
<organism evidence="1 3">
    <name type="scientific">Nesidiocoris tenuis</name>
    <dbReference type="NCBI Taxonomy" id="355587"/>
    <lineage>
        <taxon>Eukaryota</taxon>
        <taxon>Metazoa</taxon>
        <taxon>Ecdysozoa</taxon>
        <taxon>Arthropoda</taxon>
        <taxon>Hexapoda</taxon>
        <taxon>Insecta</taxon>
        <taxon>Pterygota</taxon>
        <taxon>Neoptera</taxon>
        <taxon>Paraneoptera</taxon>
        <taxon>Hemiptera</taxon>
        <taxon>Heteroptera</taxon>
        <taxon>Panheteroptera</taxon>
        <taxon>Cimicomorpha</taxon>
        <taxon>Miridae</taxon>
        <taxon>Dicyphina</taxon>
        <taxon>Nesidiocoris</taxon>
    </lineage>
</organism>
<evidence type="ECO:0000313" key="2">
    <source>
        <dbReference type="EMBL" id="CAB0019224.1"/>
    </source>
</evidence>